<evidence type="ECO:0000313" key="2">
    <source>
        <dbReference type="Proteomes" id="UP000245934"/>
    </source>
</evidence>
<dbReference type="Proteomes" id="UP000245934">
    <property type="component" value="Unassembled WGS sequence"/>
</dbReference>
<proteinExistence type="predicted"/>
<protein>
    <submittedName>
        <fullName evidence="1">Uncharacterized protein</fullName>
    </submittedName>
</protein>
<accession>A0A2V2NHN7</accession>
<gene>
    <name evidence="1" type="ORF">DLD82_02320</name>
</gene>
<evidence type="ECO:0000313" key="1">
    <source>
        <dbReference type="EMBL" id="PWR75917.1"/>
    </source>
</evidence>
<dbReference type="EMBL" id="QGMZ01000006">
    <property type="protein sequence ID" value="PWR75917.1"/>
    <property type="molecule type" value="Genomic_DNA"/>
</dbReference>
<keyword evidence="2" id="KW-1185">Reference proteome</keyword>
<sequence>MINSGDTNFRSSNDTSTIIYSPSDILVAVIHMQIFNCTGYSFKIPCARFSSPKKRYLNAFSLNKILKNPNKDPPIEKKSKTGSELSPFLYILTSLNFHIRSGPRAGLSELIGIVYLMNLSSDWILDGGFLKRGINGF</sequence>
<organism evidence="1 2">
    <name type="scientific">Methanospirillum stamsii</name>
    <dbReference type="NCBI Taxonomy" id="1277351"/>
    <lineage>
        <taxon>Archaea</taxon>
        <taxon>Methanobacteriati</taxon>
        <taxon>Methanobacteriota</taxon>
        <taxon>Stenosarchaea group</taxon>
        <taxon>Methanomicrobia</taxon>
        <taxon>Methanomicrobiales</taxon>
        <taxon>Methanospirillaceae</taxon>
        <taxon>Methanospirillum</taxon>
    </lineage>
</organism>
<comment type="caution">
    <text evidence="1">The sequence shown here is derived from an EMBL/GenBank/DDBJ whole genome shotgun (WGS) entry which is preliminary data.</text>
</comment>
<reference evidence="1 2" key="1">
    <citation type="submission" date="2018-05" db="EMBL/GenBank/DDBJ databases">
        <title>Draft genome of Methanospirillum stamsii Pt1.</title>
        <authorList>
            <person name="Dueholm M.S."/>
            <person name="Nielsen P.H."/>
            <person name="Bakmann L.F."/>
            <person name="Otzen D.E."/>
        </authorList>
    </citation>
    <scope>NUCLEOTIDE SEQUENCE [LARGE SCALE GENOMIC DNA]</scope>
    <source>
        <strain evidence="1 2">Pt1</strain>
    </source>
</reference>
<name>A0A2V2NHN7_9EURY</name>
<dbReference type="AlphaFoldDB" id="A0A2V2NHN7"/>